<keyword evidence="1" id="KW-0812">Transmembrane</keyword>
<dbReference type="GO" id="GO:0043164">
    <property type="term" value="P:Gram-negative-bacterium-type cell wall biogenesis"/>
    <property type="evidence" value="ECO:0007669"/>
    <property type="project" value="TreeGrafter"/>
</dbReference>
<dbReference type="Pfam" id="PF02698">
    <property type="entry name" value="DUF218"/>
    <property type="match status" value="1"/>
</dbReference>
<dbReference type="PANTHER" id="PTHR30336:SF4">
    <property type="entry name" value="ENVELOPE BIOGENESIS FACTOR ELYC"/>
    <property type="match status" value="1"/>
</dbReference>
<dbReference type="PANTHER" id="PTHR30336">
    <property type="entry name" value="INNER MEMBRANE PROTEIN, PROBABLE PERMEASE"/>
    <property type="match status" value="1"/>
</dbReference>
<evidence type="ECO:0000313" key="4">
    <source>
        <dbReference type="Proteomes" id="UP000287296"/>
    </source>
</evidence>
<reference evidence="3 4" key="1">
    <citation type="submission" date="2018-12" db="EMBL/GenBank/DDBJ databases">
        <authorList>
            <person name="Sun L."/>
            <person name="Chen Z."/>
        </authorList>
    </citation>
    <scope>NUCLEOTIDE SEQUENCE [LARGE SCALE GENOMIC DNA]</scope>
    <source>
        <strain evidence="3 4">LMG 29736</strain>
    </source>
</reference>
<dbReference type="InterPro" id="IPR014729">
    <property type="entry name" value="Rossmann-like_a/b/a_fold"/>
</dbReference>
<sequence length="192" mass="21252">MNLKKIAACVTGLFFGFCLFIWILTGKWMSDGNKPKADGTYEYALVLGAKVNGETPSLSLQYRLGAALQYAERHPHVKLVLSGGQGPDELISEAEAMKRYLVAHGIPKSRIILEKNSSSTYENILYSKKLLPPSTEGVTIITSDYHLARARKIADRLGLQTDAVEAETPKVVRLKLTTRERLALLKTAFSQK</sequence>
<dbReference type="EMBL" id="QYTW02000002">
    <property type="protein sequence ID" value="RST60926.1"/>
    <property type="molecule type" value="Genomic_DNA"/>
</dbReference>
<dbReference type="Proteomes" id="UP000287296">
    <property type="component" value="Unassembled WGS sequence"/>
</dbReference>
<proteinExistence type="predicted"/>
<dbReference type="Gene3D" id="3.40.50.620">
    <property type="entry name" value="HUPs"/>
    <property type="match status" value="1"/>
</dbReference>
<keyword evidence="1" id="KW-0472">Membrane</keyword>
<evidence type="ECO:0000256" key="1">
    <source>
        <dbReference type="SAM" id="Phobius"/>
    </source>
</evidence>
<dbReference type="InterPro" id="IPR003848">
    <property type="entry name" value="DUF218"/>
</dbReference>
<accession>A0A429XBU8</accession>
<evidence type="ECO:0000259" key="2">
    <source>
        <dbReference type="Pfam" id="PF02698"/>
    </source>
</evidence>
<dbReference type="GO" id="GO:0000270">
    <property type="term" value="P:peptidoglycan metabolic process"/>
    <property type="evidence" value="ECO:0007669"/>
    <property type="project" value="TreeGrafter"/>
</dbReference>
<dbReference type="OrthoDB" id="9782395at2"/>
<dbReference type="RefSeq" id="WP_120119142.1">
    <property type="nucleotide sequence ID" value="NZ_BORJ01000010.1"/>
</dbReference>
<dbReference type="AlphaFoldDB" id="A0A429XBU8"/>
<dbReference type="GO" id="GO:0005886">
    <property type="term" value="C:plasma membrane"/>
    <property type="evidence" value="ECO:0007669"/>
    <property type="project" value="TreeGrafter"/>
</dbReference>
<name>A0A429XBU8_SIMTE</name>
<dbReference type="CDD" id="cd06259">
    <property type="entry name" value="YdcF-like"/>
    <property type="match status" value="1"/>
</dbReference>
<keyword evidence="1" id="KW-1133">Transmembrane helix</keyword>
<evidence type="ECO:0000313" key="3">
    <source>
        <dbReference type="EMBL" id="RST60926.1"/>
    </source>
</evidence>
<gene>
    <name evidence="3" type="ORF">D5F11_002415</name>
</gene>
<dbReference type="InterPro" id="IPR051599">
    <property type="entry name" value="Cell_Envelope_Assoc"/>
</dbReference>
<protein>
    <submittedName>
        <fullName evidence="3">YdcF family protein</fullName>
    </submittedName>
</protein>
<feature type="domain" description="DUF218" evidence="2">
    <location>
        <begin position="43"/>
        <end position="168"/>
    </location>
</feature>
<organism evidence="3 4">
    <name type="scientific">Siminovitchia terrae</name>
    <name type="common">Bacillus terrae</name>
    <dbReference type="NCBI Taxonomy" id="1914933"/>
    <lineage>
        <taxon>Bacteria</taxon>
        <taxon>Bacillati</taxon>
        <taxon>Bacillota</taxon>
        <taxon>Bacilli</taxon>
        <taxon>Bacillales</taxon>
        <taxon>Bacillaceae</taxon>
        <taxon>Siminovitchia</taxon>
    </lineage>
</organism>
<feature type="transmembrane region" description="Helical" evidence="1">
    <location>
        <begin position="6"/>
        <end position="24"/>
    </location>
</feature>
<comment type="caution">
    <text evidence="3">The sequence shown here is derived from an EMBL/GenBank/DDBJ whole genome shotgun (WGS) entry which is preliminary data.</text>
</comment>